<dbReference type="InterPro" id="IPR011330">
    <property type="entry name" value="Glyco_hydro/deAcase_b/a-brl"/>
</dbReference>
<comment type="caution">
    <text evidence="1">The sequence shown here is derived from an EMBL/GenBank/DDBJ whole genome shotgun (WGS) entry which is preliminary data.</text>
</comment>
<dbReference type="Gene3D" id="3.20.20.370">
    <property type="entry name" value="Glycoside hydrolase/deacetylase"/>
    <property type="match status" value="1"/>
</dbReference>
<dbReference type="CDD" id="cd10924">
    <property type="entry name" value="CE4_COG4878"/>
    <property type="match status" value="1"/>
</dbReference>
<dbReference type="InterPro" id="IPR029062">
    <property type="entry name" value="Class_I_gatase-like"/>
</dbReference>
<dbReference type="Proteomes" id="UP000249260">
    <property type="component" value="Unassembled WGS sequence"/>
</dbReference>
<sequence length="615" mass="69257">MEKFNLSRQVYVILSFVFVIALGLQFTRSQSILSIGGKLNAIDHSAEVRDALSAEQVAALNESRTLVLYDSAAATDQSSGLLKANAEQMLRYMKKPYASVQVDSYAGQGEGYQSIIVAFSELSKLHDADWLVKFVEQGGKAMFATTPAIENELYAIYRKLGIDELGDYTQAEGLTFTSNILIQGKGETFGKELVLNTSLQVHLSDKANVHAVDSKGMPILWDMPYGKGKFVVMNGTLLQEKTSRGILTGSINLMQEDDIYPVINTKLMYIDDFPAPIPQGFTQELFDIYQRSVPRFYKEIWWPDMLMLQSRFNLKYTGMIIESYNDNISPPFENARDSDTAGLATFGRELLKRGGEIGIHGYNHQSLTTDHAVSREFGYKSWYTVDDMAASIEGVRAYIQNSFPNYGLHNYVPPSNVLSADGREALKRGWPDLKSISSLYLSDATNLSYIQEFGIASDGIIELPRITSGFIKERFIEWAAMNAASSIGVFSHFVHPDDILDRNRSSAYAWDELFEMLGDFLGMIQDKYGWLRDMTATEGGAATERFSLSEPHFVHKQDGIDGYINRFYEGEELFYILRTEKKITKEKNCSVKRIDENVYLVEVRSEKFSIGLEEA</sequence>
<dbReference type="GO" id="GO:0005975">
    <property type="term" value="P:carbohydrate metabolic process"/>
    <property type="evidence" value="ECO:0007669"/>
    <property type="project" value="InterPro"/>
</dbReference>
<dbReference type="InterPro" id="IPR018695">
    <property type="entry name" value="DUF2194"/>
</dbReference>
<dbReference type="Gene3D" id="3.40.50.880">
    <property type="match status" value="1"/>
</dbReference>
<reference evidence="1 2" key="1">
    <citation type="submission" date="2018-06" db="EMBL/GenBank/DDBJ databases">
        <title>Paenibacillus montanisoli sp. nov., isolated from mountain area soil.</title>
        <authorList>
            <person name="Wu M."/>
        </authorList>
    </citation>
    <scope>NUCLEOTIDE SEQUENCE [LARGE SCALE GENOMIC DNA]</scope>
    <source>
        <strain evidence="1 2">RA17</strain>
    </source>
</reference>
<name>A0A328TUI8_9BACL</name>
<dbReference type="AlphaFoldDB" id="A0A328TUI8"/>
<proteinExistence type="predicted"/>
<organism evidence="1 2">
    <name type="scientific">Paenibacillus montanisoli</name>
    <dbReference type="NCBI Taxonomy" id="2081970"/>
    <lineage>
        <taxon>Bacteria</taxon>
        <taxon>Bacillati</taxon>
        <taxon>Bacillota</taxon>
        <taxon>Bacilli</taxon>
        <taxon>Bacillales</taxon>
        <taxon>Paenibacillaceae</taxon>
        <taxon>Paenibacillus</taxon>
    </lineage>
</organism>
<evidence type="ECO:0000313" key="2">
    <source>
        <dbReference type="Proteomes" id="UP000249260"/>
    </source>
</evidence>
<dbReference type="RefSeq" id="WP_112884769.1">
    <property type="nucleotide sequence ID" value="NZ_QLUW01000005.1"/>
</dbReference>
<accession>A0A328TUI8</accession>
<dbReference type="Pfam" id="PF09960">
    <property type="entry name" value="DUF2194"/>
    <property type="match status" value="2"/>
</dbReference>
<evidence type="ECO:0000313" key="1">
    <source>
        <dbReference type="EMBL" id="RAP73980.1"/>
    </source>
</evidence>
<gene>
    <name evidence="1" type="ORF">DL346_23165</name>
</gene>
<keyword evidence="2" id="KW-1185">Reference proteome</keyword>
<dbReference type="OrthoDB" id="9761886at2"/>
<protein>
    <submittedName>
        <fullName evidence="1">DUF2194 domain-containing protein</fullName>
    </submittedName>
</protein>
<dbReference type="EMBL" id="QLUW01000005">
    <property type="protein sequence ID" value="RAP73980.1"/>
    <property type="molecule type" value="Genomic_DNA"/>
</dbReference>
<dbReference type="SUPFAM" id="SSF88713">
    <property type="entry name" value="Glycoside hydrolase/deacetylase"/>
    <property type="match status" value="1"/>
</dbReference>